<accession>A0A133XNM2</accession>
<proteinExistence type="predicted"/>
<dbReference type="Proteomes" id="UP000070186">
    <property type="component" value="Unassembled WGS sequence"/>
</dbReference>
<comment type="caution">
    <text evidence="1">The sequence shown here is derived from an EMBL/GenBank/DDBJ whole genome shotgun (WGS) entry which is preliminary data.</text>
</comment>
<dbReference type="AlphaFoldDB" id="A0A133XNM2"/>
<reference evidence="1 2" key="1">
    <citation type="submission" date="2015-12" db="EMBL/GenBank/DDBJ databases">
        <title>Nitrous oxide reduction kinetics distinguish bacteria harboring typical versus atypical NosZ.</title>
        <authorList>
            <person name="Yoon S."/>
            <person name="Nissen S."/>
            <person name="Park D."/>
            <person name="Sanford R.A."/>
            <person name="Loeffler F.E."/>
        </authorList>
    </citation>
    <scope>NUCLEOTIDE SEQUENCE [LARGE SCALE GENOMIC DNA]</scope>
    <source>
        <strain evidence="1 2">ATCC BAA-841</strain>
    </source>
</reference>
<keyword evidence="2" id="KW-1185">Reference proteome</keyword>
<sequence>MQEVAEEWEGEREGEWAAVAWAVALVRCPICRQYWVMMVIGMNFLSRQSSSPNFQTAIVVRHPLRTTARLQIVVL</sequence>
<name>A0A133XNM2_9RHOO</name>
<protein>
    <submittedName>
        <fullName evidence="1">Uncharacterized protein</fullName>
    </submittedName>
</protein>
<dbReference type="EMBL" id="LODL01000005">
    <property type="protein sequence ID" value="KXB32527.1"/>
    <property type="molecule type" value="Genomic_DNA"/>
</dbReference>
<gene>
    <name evidence="1" type="ORF">AT959_02250</name>
</gene>
<evidence type="ECO:0000313" key="1">
    <source>
        <dbReference type="EMBL" id="KXB32527.1"/>
    </source>
</evidence>
<organism evidence="1 2">
    <name type="scientific">Dechloromonas denitrificans</name>
    <dbReference type="NCBI Taxonomy" id="281362"/>
    <lineage>
        <taxon>Bacteria</taxon>
        <taxon>Pseudomonadati</taxon>
        <taxon>Pseudomonadota</taxon>
        <taxon>Betaproteobacteria</taxon>
        <taxon>Rhodocyclales</taxon>
        <taxon>Azonexaceae</taxon>
        <taxon>Dechloromonas</taxon>
    </lineage>
</organism>
<evidence type="ECO:0000313" key="2">
    <source>
        <dbReference type="Proteomes" id="UP000070186"/>
    </source>
</evidence>